<name>A0ACB9FAF1_CICIN</name>
<evidence type="ECO:0000313" key="2">
    <source>
        <dbReference type="Proteomes" id="UP001055811"/>
    </source>
</evidence>
<reference evidence="2" key="1">
    <citation type="journal article" date="2022" name="Mol. Ecol. Resour.">
        <title>The genomes of chicory, endive, great burdock and yacon provide insights into Asteraceae palaeo-polyploidization history and plant inulin production.</title>
        <authorList>
            <person name="Fan W."/>
            <person name="Wang S."/>
            <person name="Wang H."/>
            <person name="Wang A."/>
            <person name="Jiang F."/>
            <person name="Liu H."/>
            <person name="Zhao H."/>
            <person name="Xu D."/>
            <person name="Zhang Y."/>
        </authorList>
    </citation>
    <scope>NUCLEOTIDE SEQUENCE [LARGE SCALE GENOMIC DNA]</scope>
    <source>
        <strain evidence="2">cv. Punajuju</strain>
    </source>
</reference>
<proteinExistence type="predicted"/>
<sequence>MAPHFSVPDHSQLIPPQVLDEEYYFVIEISSNSGNGNGGDDRHWRHEHGRFLHLLLRDHRLIFSICCERKRGCKNSGVQHHNGINGPRYTLVLDASVSIHD</sequence>
<organism evidence="1 2">
    <name type="scientific">Cichorium intybus</name>
    <name type="common">Chicory</name>
    <dbReference type="NCBI Taxonomy" id="13427"/>
    <lineage>
        <taxon>Eukaryota</taxon>
        <taxon>Viridiplantae</taxon>
        <taxon>Streptophyta</taxon>
        <taxon>Embryophyta</taxon>
        <taxon>Tracheophyta</taxon>
        <taxon>Spermatophyta</taxon>
        <taxon>Magnoliopsida</taxon>
        <taxon>eudicotyledons</taxon>
        <taxon>Gunneridae</taxon>
        <taxon>Pentapetalae</taxon>
        <taxon>asterids</taxon>
        <taxon>campanulids</taxon>
        <taxon>Asterales</taxon>
        <taxon>Asteraceae</taxon>
        <taxon>Cichorioideae</taxon>
        <taxon>Cichorieae</taxon>
        <taxon>Cichoriinae</taxon>
        <taxon>Cichorium</taxon>
    </lineage>
</organism>
<accession>A0ACB9FAF1</accession>
<reference evidence="1 2" key="2">
    <citation type="journal article" date="2022" name="Mol. Ecol. Resour.">
        <title>The genomes of chicory, endive, great burdock and yacon provide insights into Asteraceae paleo-polyploidization history and plant inulin production.</title>
        <authorList>
            <person name="Fan W."/>
            <person name="Wang S."/>
            <person name="Wang H."/>
            <person name="Wang A."/>
            <person name="Jiang F."/>
            <person name="Liu H."/>
            <person name="Zhao H."/>
            <person name="Xu D."/>
            <person name="Zhang Y."/>
        </authorList>
    </citation>
    <scope>NUCLEOTIDE SEQUENCE [LARGE SCALE GENOMIC DNA]</scope>
    <source>
        <strain evidence="2">cv. Punajuju</strain>
        <tissue evidence="1">Leaves</tissue>
    </source>
</reference>
<keyword evidence="2" id="KW-1185">Reference proteome</keyword>
<protein>
    <submittedName>
        <fullName evidence="1">Uncharacterized protein</fullName>
    </submittedName>
</protein>
<comment type="caution">
    <text evidence="1">The sequence shown here is derived from an EMBL/GenBank/DDBJ whole genome shotgun (WGS) entry which is preliminary data.</text>
</comment>
<evidence type="ECO:0000313" key="1">
    <source>
        <dbReference type="EMBL" id="KAI3768022.1"/>
    </source>
</evidence>
<dbReference type="Proteomes" id="UP001055811">
    <property type="component" value="Linkage Group LG03"/>
</dbReference>
<gene>
    <name evidence="1" type="ORF">L2E82_18453</name>
</gene>
<dbReference type="EMBL" id="CM042011">
    <property type="protein sequence ID" value="KAI3768022.1"/>
    <property type="molecule type" value="Genomic_DNA"/>
</dbReference>